<reference evidence="11 12" key="1">
    <citation type="submission" date="2024-09" db="EMBL/GenBank/DDBJ databases">
        <authorList>
            <person name="Sun Q."/>
            <person name="Mori K."/>
        </authorList>
    </citation>
    <scope>NUCLEOTIDE SEQUENCE [LARGE SCALE GENOMIC DNA]</scope>
    <source>
        <strain evidence="11 12">CCM 7415</strain>
    </source>
</reference>
<dbReference type="Pfam" id="PF04290">
    <property type="entry name" value="DctQ"/>
    <property type="match status" value="1"/>
</dbReference>
<evidence type="ECO:0000259" key="10">
    <source>
        <dbReference type="Pfam" id="PF04290"/>
    </source>
</evidence>
<evidence type="ECO:0000256" key="2">
    <source>
        <dbReference type="ARBA" id="ARBA00022448"/>
    </source>
</evidence>
<evidence type="ECO:0000256" key="6">
    <source>
        <dbReference type="ARBA" id="ARBA00022989"/>
    </source>
</evidence>
<feature type="transmembrane region" description="Helical" evidence="9">
    <location>
        <begin position="12"/>
        <end position="35"/>
    </location>
</feature>
<dbReference type="RefSeq" id="WP_019950067.1">
    <property type="nucleotide sequence ID" value="NZ_JBHLVX010000013.1"/>
</dbReference>
<dbReference type="PANTHER" id="PTHR35011:SF4">
    <property type="entry name" value="SLL1102 PROTEIN"/>
    <property type="match status" value="1"/>
</dbReference>
<keyword evidence="7 9" id="KW-0472">Membrane</keyword>
<keyword evidence="5 9" id="KW-0812">Transmembrane</keyword>
<keyword evidence="4 9" id="KW-0997">Cell inner membrane</keyword>
<organism evidence="11 12">
    <name type="scientific">Kushneria aurantia</name>
    <dbReference type="NCBI Taxonomy" id="504092"/>
    <lineage>
        <taxon>Bacteria</taxon>
        <taxon>Pseudomonadati</taxon>
        <taxon>Pseudomonadota</taxon>
        <taxon>Gammaproteobacteria</taxon>
        <taxon>Oceanospirillales</taxon>
        <taxon>Halomonadaceae</taxon>
        <taxon>Kushneria</taxon>
    </lineage>
</organism>
<comment type="subcellular location">
    <subcellularLocation>
        <location evidence="1 9">Cell inner membrane</location>
        <topology evidence="1 9">Multi-pass membrane protein</topology>
    </subcellularLocation>
</comment>
<comment type="caution">
    <text evidence="11">The sequence shown here is derived from an EMBL/GenBank/DDBJ whole genome shotgun (WGS) entry which is preliminary data.</text>
</comment>
<feature type="transmembrane region" description="Helical" evidence="9">
    <location>
        <begin position="150"/>
        <end position="172"/>
    </location>
</feature>
<evidence type="ECO:0000256" key="4">
    <source>
        <dbReference type="ARBA" id="ARBA00022519"/>
    </source>
</evidence>
<gene>
    <name evidence="11" type="ORF">ACFFHW_04240</name>
</gene>
<evidence type="ECO:0000256" key="5">
    <source>
        <dbReference type="ARBA" id="ARBA00022692"/>
    </source>
</evidence>
<evidence type="ECO:0000256" key="7">
    <source>
        <dbReference type="ARBA" id="ARBA00023136"/>
    </source>
</evidence>
<dbReference type="Proteomes" id="UP001589814">
    <property type="component" value="Unassembled WGS sequence"/>
</dbReference>
<keyword evidence="12" id="KW-1185">Reference proteome</keyword>
<evidence type="ECO:0000313" key="12">
    <source>
        <dbReference type="Proteomes" id="UP001589814"/>
    </source>
</evidence>
<evidence type="ECO:0000256" key="8">
    <source>
        <dbReference type="ARBA" id="ARBA00038436"/>
    </source>
</evidence>
<comment type="subunit">
    <text evidence="9">The complex comprises the extracytoplasmic solute receptor protein and the two transmembrane proteins.</text>
</comment>
<dbReference type="PANTHER" id="PTHR35011">
    <property type="entry name" value="2,3-DIKETO-L-GULONATE TRAP TRANSPORTER SMALL PERMEASE PROTEIN YIAM"/>
    <property type="match status" value="1"/>
</dbReference>
<keyword evidence="3" id="KW-1003">Cell membrane</keyword>
<dbReference type="EMBL" id="JBHLVX010000013">
    <property type="protein sequence ID" value="MFC0267218.1"/>
    <property type="molecule type" value="Genomic_DNA"/>
</dbReference>
<keyword evidence="2 9" id="KW-0813">Transport</keyword>
<comment type="similarity">
    <text evidence="8 9">Belongs to the TRAP transporter small permease family.</text>
</comment>
<comment type="function">
    <text evidence="9">Part of the tripartite ATP-independent periplasmic (TRAP) transport system.</text>
</comment>
<evidence type="ECO:0000313" key="11">
    <source>
        <dbReference type="EMBL" id="MFC0267218.1"/>
    </source>
</evidence>
<proteinExistence type="inferred from homology"/>
<feature type="transmembrane region" description="Helical" evidence="9">
    <location>
        <begin position="102"/>
        <end position="119"/>
    </location>
</feature>
<evidence type="ECO:0000256" key="1">
    <source>
        <dbReference type="ARBA" id="ARBA00004429"/>
    </source>
</evidence>
<evidence type="ECO:0000256" key="3">
    <source>
        <dbReference type="ARBA" id="ARBA00022475"/>
    </source>
</evidence>
<feature type="domain" description="Tripartite ATP-independent periplasmic transporters DctQ component" evidence="10">
    <location>
        <begin position="66"/>
        <end position="165"/>
    </location>
</feature>
<dbReference type="InterPro" id="IPR055348">
    <property type="entry name" value="DctQ"/>
</dbReference>
<name>A0ABV6G0N1_9GAMM</name>
<feature type="transmembrane region" description="Helical" evidence="9">
    <location>
        <begin position="55"/>
        <end position="81"/>
    </location>
</feature>
<protein>
    <recommendedName>
        <fullName evidence="9">TRAP transporter small permease protein</fullName>
    </recommendedName>
</protein>
<dbReference type="InterPro" id="IPR007387">
    <property type="entry name" value="TRAP_DctQ"/>
</dbReference>
<evidence type="ECO:0000256" key="9">
    <source>
        <dbReference type="RuleBase" id="RU369079"/>
    </source>
</evidence>
<sequence length="182" mass="20387">MHAFINQLCRWVLNLCGLFLLLIAFVIGAGVLMHLLGLSQLVKFDNPYWLLGRGITFNSLMGLQILLFTLAMMLAIAPVMWLDRHVRVDVFHVRFSPRVRTAIELVGHLALGLPFFVLLSQPAYRFAERAYVTGERSTDGGLNDLYVIKAALPVGVALFVVVLVLLVAIHLWRLVVGRSRHA</sequence>
<accession>A0ABV6G0N1</accession>
<keyword evidence="6 9" id="KW-1133">Transmembrane helix</keyword>